<evidence type="ECO:0000256" key="2">
    <source>
        <dbReference type="ARBA" id="ARBA00023015"/>
    </source>
</evidence>
<dbReference type="SUPFAM" id="SSF53850">
    <property type="entry name" value="Periplasmic binding protein-like II"/>
    <property type="match status" value="1"/>
</dbReference>
<sequence length="312" mass="35189">MSLWNYEIFDLIVTTGNLRKAAELMHLTPSAVSHSLMKLEKEFGLPLLVRDRNGIELTEYGKELLPHIRSILAMDKKLKEEINSITGRLRGSVRIGAFNSICCTWIPHLVRQMQTEYPDVEISIMQNGYEALERGLLDGILDLVFVSIPPKYNISAIPLMRGRLLCITPMDFIPENKEYITLKEIRQMRIITPGTGSDFDAIAFMKANHLELKTPHNIIDDSSIIALVESGLGISIIPELVLQRLKGQVGIYPIEGAPYRTIGLATQKNMFVSSATDAMLKMILNYVHSQYPQDPPYFRKQNAEEKAEGGME</sequence>
<dbReference type="InterPro" id="IPR036390">
    <property type="entry name" value="WH_DNA-bd_sf"/>
</dbReference>
<proteinExistence type="inferred from homology"/>
<dbReference type="Pfam" id="PF03466">
    <property type="entry name" value="LysR_substrate"/>
    <property type="match status" value="1"/>
</dbReference>
<dbReference type="EMBL" id="JACSNV010000011">
    <property type="protein sequence ID" value="MBM6878240.1"/>
    <property type="molecule type" value="Genomic_DNA"/>
</dbReference>
<keyword evidence="2" id="KW-0805">Transcription regulation</keyword>
<evidence type="ECO:0000313" key="6">
    <source>
        <dbReference type="EMBL" id="MBM6878240.1"/>
    </source>
</evidence>
<feature type="domain" description="HTH lysR-type" evidence="5">
    <location>
        <begin position="1"/>
        <end position="58"/>
    </location>
</feature>
<evidence type="ECO:0000256" key="3">
    <source>
        <dbReference type="ARBA" id="ARBA00023125"/>
    </source>
</evidence>
<accession>A0ABS2GAQ3</accession>
<dbReference type="PANTHER" id="PTHR30419:SF28">
    <property type="entry name" value="HTH-TYPE TRANSCRIPTIONAL REGULATOR BSDA"/>
    <property type="match status" value="1"/>
</dbReference>
<dbReference type="Pfam" id="PF00126">
    <property type="entry name" value="HTH_1"/>
    <property type="match status" value="1"/>
</dbReference>
<gene>
    <name evidence="6" type="ORF">H9X83_08725</name>
</gene>
<organism evidence="6 7">
    <name type="scientific">Anaerotignum lactatifermentans</name>
    <dbReference type="NCBI Taxonomy" id="160404"/>
    <lineage>
        <taxon>Bacteria</taxon>
        <taxon>Bacillati</taxon>
        <taxon>Bacillota</taxon>
        <taxon>Clostridia</taxon>
        <taxon>Lachnospirales</taxon>
        <taxon>Anaerotignaceae</taxon>
        <taxon>Anaerotignum</taxon>
    </lineage>
</organism>
<dbReference type="CDD" id="cd05466">
    <property type="entry name" value="PBP2_LTTR_substrate"/>
    <property type="match status" value="1"/>
</dbReference>
<dbReference type="InterPro" id="IPR005119">
    <property type="entry name" value="LysR_subst-bd"/>
</dbReference>
<dbReference type="PANTHER" id="PTHR30419">
    <property type="entry name" value="HTH-TYPE TRANSCRIPTIONAL REGULATOR YBHD"/>
    <property type="match status" value="1"/>
</dbReference>
<evidence type="ECO:0000313" key="7">
    <source>
        <dbReference type="Proteomes" id="UP000729290"/>
    </source>
</evidence>
<evidence type="ECO:0000256" key="1">
    <source>
        <dbReference type="ARBA" id="ARBA00009437"/>
    </source>
</evidence>
<dbReference type="SUPFAM" id="SSF46785">
    <property type="entry name" value="Winged helix' DNA-binding domain"/>
    <property type="match status" value="1"/>
</dbReference>
<keyword evidence="4" id="KW-0804">Transcription</keyword>
<dbReference type="InterPro" id="IPR050950">
    <property type="entry name" value="HTH-type_LysR_regulators"/>
</dbReference>
<evidence type="ECO:0000259" key="5">
    <source>
        <dbReference type="PROSITE" id="PS50931"/>
    </source>
</evidence>
<dbReference type="PROSITE" id="PS50931">
    <property type="entry name" value="HTH_LYSR"/>
    <property type="match status" value="1"/>
</dbReference>
<dbReference type="InterPro" id="IPR000847">
    <property type="entry name" value="LysR_HTH_N"/>
</dbReference>
<comment type="similarity">
    <text evidence="1">Belongs to the LysR transcriptional regulatory family.</text>
</comment>
<keyword evidence="3" id="KW-0238">DNA-binding</keyword>
<dbReference type="RefSeq" id="WP_205133912.1">
    <property type="nucleotide sequence ID" value="NZ_JACSNT010000010.1"/>
</dbReference>
<dbReference type="Proteomes" id="UP000729290">
    <property type="component" value="Unassembled WGS sequence"/>
</dbReference>
<reference evidence="6 7" key="1">
    <citation type="journal article" date="2021" name="Sci. Rep.">
        <title>The distribution of antibiotic resistance genes in chicken gut microbiota commensals.</title>
        <authorList>
            <person name="Juricova H."/>
            <person name="Matiasovicova J."/>
            <person name="Kubasova T."/>
            <person name="Cejkova D."/>
            <person name="Rychlik I."/>
        </authorList>
    </citation>
    <scope>NUCLEOTIDE SEQUENCE [LARGE SCALE GENOMIC DNA]</scope>
    <source>
        <strain evidence="6 7">An431b</strain>
    </source>
</reference>
<dbReference type="InterPro" id="IPR036388">
    <property type="entry name" value="WH-like_DNA-bd_sf"/>
</dbReference>
<protein>
    <submittedName>
        <fullName evidence="6">LysR family transcriptional regulator</fullName>
    </submittedName>
</protein>
<comment type="caution">
    <text evidence="6">The sequence shown here is derived from an EMBL/GenBank/DDBJ whole genome shotgun (WGS) entry which is preliminary data.</text>
</comment>
<evidence type="ECO:0000256" key="4">
    <source>
        <dbReference type="ARBA" id="ARBA00023163"/>
    </source>
</evidence>
<dbReference type="Gene3D" id="1.10.10.10">
    <property type="entry name" value="Winged helix-like DNA-binding domain superfamily/Winged helix DNA-binding domain"/>
    <property type="match status" value="1"/>
</dbReference>
<name>A0ABS2GAQ3_9FIRM</name>
<keyword evidence="7" id="KW-1185">Reference proteome</keyword>
<dbReference type="Gene3D" id="3.40.190.10">
    <property type="entry name" value="Periplasmic binding protein-like II"/>
    <property type="match status" value="2"/>
</dbReference>